<keyword evidence="4" id="KW-0808">Transferase</keyword>
<dbReference type="RefSeq" id="WP_229682222.1">
    <property type="nucleotide sequence ID" value="NZ_BAABJU010000003.1"/>
</dbReference>
<dbReference type="EMBL" id="JAAMPA010000002">
    <property type="protein sequence ID" value="NIH69120.1"/>
    <property type="molecule type" value="Genomic_DNA"/>
</dbReference>
<evidence type="ECO:0000259" key="11">
    <source>
        <dbReference type="Pfam" id="PF07730"/>
    </source>
</evidence>
<dbReference type="Gene3D" id="1.20.5.1930">
    <property type="match status" value="1"/>
</dbReference>
<keyword evidence="7" id="KW-0067">ATP-binding</keyword>
<evidence type="ECO:0000256" key="2">
    <source>
        <dbReference type="ARBA" id="ARBA00012438"/>
    </source>
</evidence>
<feature type="transmembrane region" description="Helical" evidence="10">
    <location>
        <begin position="169"/>
        <end position="190"/>
    </location>
</feature>
<feature type="transmembrane region" description="Helical" evidence="10">
    <location>
        <begin position="110"/>
        <end position="136"/>
    </location>
</feature>
<keyword evidence="8" id="KW-0902">Two-component regulatory system</keyword>
<dbReference type="PANTHER" id="PTHR24421">
    <property type="entry name" value="NITRATE/NITRITE SENSOR PROTEIN NARX-RELATED"/>
    <property type="match status" value="1"/>
</dbReference>
<reference evidence="12" key="1">
    <citation type="journal article" date="2014" name="Int. J. Syst. Evol. Microbiol.">
        <title>Complete genome of a new Firmicutes species belonging to the dominant human colonic microbiota ('Ruminococcus bicirculans') reveals two chromosomes and a selective capacity to utilize plant glucans.</title>
        <authorList>
            <consortium name="NISC Comparative Sequencing Program"/>
            <person name="Wegmann U."/>
            <person name="Louis P."/>
            <person name="Goesmann A."/>
            <person name="Henrissat B."/>
            <person name="Duncan S.H."/>
            <person name="Flint H.J."/>
        </authorList>
    </citation>
    <scope>NUCLEOTIDE SEQUENCE</scope>
    <source>
        <strain evidence="12">CGMCC 4.5581</strain>
    </source>
</reference>
<evidence type="ECO:0000313" key="12">
    <source>
        <dbReference type="EMBL" id="GGL77415.1"/>
    </source>
</evidence>
<evidence type="ECO:0000256" key="5">
    <source>
        <dbReference type="ARBA" id="ARBA00022741"/>
    </source>
</evidence>
<dbReference type="Proteomes" id="UP000552836">
    <property type="component" value="Unassembled WGS sequence"/>
</dbReference>
<evidence type="ECO:0000256" key="7">
    <source>
        <dbReference type="ARBA" id="ARBA00022840"/>
    </source>
</evidence>
<comment type="catalytic activity">
    <reaction evidence="1">
        <text>ATP + protein L-histidine = ADP + protein N-phospho-L-histidine.</text>
        <dbReference type="EC" id="2.7.13.3"/>
    </reaction>
</comment>
<gene>
    <name evidence="13" type="ORF">FB380_003608</name>
    <name evidence="12" type="ORF">GCM10011589_36790</name>
</gene>
<protein>
    <recommendedName>
        <fullName evidence="2">histidine kinase</fullName>
        <ecNumber evidence="2">2.7.13.3</ecNumber>
    </recommendedName>
</protein>
<evidence type="ECO:0000256" key="1">
    <source>
        <dbReference type="ARBA" id="ARBA00000085"/>
    </source>
</evidence>
<dbReference type="Gene3D" id="3.30.565.10">
    <property type="entry name" value="Histidine kinase-like ATPase, C-terminal domain"/>
    <property type="match status" value="1"/>
</dbReference>
<dbReference type="InterPro" id="IPR050482">
    <property type="entry name" value="Sensor_HK_TwoCompSys"/>
</dbReference>
<evidence type="ECO:0000256" key="3">
    <source>
        <dbReference type="ARBA" id="ARBA00022553"/>
    </source>
</evidence>
<dbReference type="GO" id="GO:0016020">
    <property type="term" value="C:membrane"/>
    <property type="evidence" value="ECO:0007669"/>
    <property type="project" value="InterPro"/>
</dbReference>
<feature type="transmembrane region" description="Helical" evidence="10">
    <location>
        <begin position="54"/>
        <end position="74"/>
    </location>
</feature>
<dbReference type="GO" id="GO:0000155">
    <property type="term" value="F:phosphorelay sensor kinase activity"/>
    <property type="evidence" value="ECO:0007669"/>
    <property type="project" value="InterPro"/>
</dbReference>
<dbReference type="CDD" id="cd16917">
    <property type="entry name" value="HATPase_UhpB-NarQ-NarX-like"/>
    <property type="match status" value="1"/>
</dbReference>
<dbReference type="EMBL" id="BMMI01000007">
    <property type="protein sequence ID" value="GGL77415.1"/>
    <property type="molecule type" value="Genomic_DNA"/>
</dbReference>
<reference evidence="12" key="4">
    <citation type="submission" date="2024-05" db="EMBL/GenBank/DDBJ databases">
        <authorList>
            <person name="Sun Q."/>
            <person name="Zhou Y."/>
        </authorList>
    </citation>
    <scope>NUCLEOTIDE SEQUENCE</scope>
    <source>
        <strain evidence="12">CGMCC 4.5581</strain>
    </source>
</reference>
<evidence type="ECO:0000256" key="6">
    <source>
        <dbReference type="ARBA" id="ARBA00022777"/>
    </source>
</evidence>
<evidence type="ECO:0000313" key="14">
    <source>
        <dbReference type="Proteomes" id="UP000552836"/>
    </source>
</evidence>
<proteinExistence type="predicted"/>
<dbReference type="InterPro" id="IPR011712">
    <property type="entry name" value="Sig_transdc_His_kin_sub3_dim/P"/>
</dbReference>
<evidence type="ECO:0000256" key="9">
    <source>
        <dbReference type="SAM" id="MobiDB-lite"/>
    </source>
</evidence>
<comment type="caution">
    <text evidence="13">The sequence shown here is derived from an EMBL/GenBank/DDBJ whole genome shotgun (WGS) entry which is preliminary data.</text>
</comment>
<dbReference type="Pfam" id="PF07730">
    <property type="entry name" value="HisKA_3"/>
    <property type="match status" value="1"/>
</dbReference>
<keyword evidence="3" id="KW-0597">Phosphoprotein</keyword>
<feature type="region of interest" description="Disordered" evidence="9">
    <location>
        <begin position="26"/>
        <end position="45"/>
    </location>
</feature>
<evidence type="ECO:0000313" key="15">
    <source>
        <dbReference type="Proteomes" id="UP000648663"/>
    </source>
</evidence>
<feature type="transmembrane region" description="Helical" evidence="10">
    <location>
        <begin position="86"/>
        <end position="103"/>
    </location>
</feature>
<dbReference type="PANTHER" id="PTHR24421:SF10">
    <property type="entry name" value="NITRATE_NITRITE SENSOR PROTEIN NARQ"/>
    <property type="match status" value="1"/>
</dbReference>
<keyword evidence="15" id="KW-1185">Reference proteome</keyword>
<dbReference type="AlphaFoldDB" id="A0A846M3N4"/>
<reference evidence="15" key="2">
    <citation type="journal article" date="2019" name="Int. J. Syst. Evol. Microbiol.">
        <title>The Global Catalogue of Microorganisms (GCM) 10K type strain sequencing project: providing services to taxonomists for standard genome sequencing and annotation.</title>
        <authorList>
            <consortium name="The Broad Institute Genomics Platform"/>
            <consortium name="The Broad Institute Genome Sequencing Center for Infectious Disease"/>
            <person name="Wu L."/>
            <person name="Ma J."/>
        </authorList>
    </citation>
    <scope>NUCLEOTIDE SEQUENCE [LARGE SCALE GENOMIC DNA]</scope>
    <source>
        <strain evidence="15">CGMCC 4.5581</strain>
    </source>
</reference>
<dbReference type="EC" id="2.7.13.3" evidence="2"/>
<organism evidence="13 14">
    <name type="scientific">Modestobacter marinus</name>
    <dbReference type="NCBI Taxonomy" id="477641"/>
    <lineage>
        <taxon>Bacteria</taxon>
        <taxon>Bacillati</taxon>
        <taxon>Actinomycetota</taxon>
        <taxon>Actinomycetes</taxon>
        <taxon>Geodermatophilales</taxon>
        <taxon>Geodermatophilaceae</taxon>
        <taxon>Modestobacter</taxon>
    </lineage>
</organism>
<name>A0A846M3N4_9ACTN</name>
<keyword evidence="10" id="KW-0472">Membrane</keyword>
<dbReference type="Proteomes" id="UP000648663">
    <property type="component" value="Unassembled WGS sequence"/>
</dbReference>
<reference evidence="13 14" key="3">
    <citation type="submission" date="2020-02" db="EMBL/GenBank/DDBJ databases">
        <title>Sequencing the genomes of 1000 actinobacteria strains.</title>
        <authorList>
            <person name="Klenk H.-P."/>
        </authorList>
    </citation>
    <scope>NUCLEOTIDE SEQUENCE [LARGE SCALE GENOMIC DNA]</scope>
    <source>
        <strain evidence="13 14">DSM 45201</strain>
    </source>
</reference>
<evidence type="ECO:0000256" key="4">
    <source>
        <dbReference type="ARBA" id="ARBA00022679"/>
    </source>
</evidence>
<evidence type="ECO:0000256" key="10">
    <source>
        <dbReference type="SAM" id="Phobius"/>
    </source>
</evidence>
<evidence type="ECO:0000313" key="13">
    <source>
        <dbReference type="EMBL" id="NIH69120.1"/>
    </source>
</evidence>
<keyword evidence="10" id="KW-1133">Transmembrane helix</keyword>
<dbReference type="InterPro" id="IPR036890">
    <property type="entry name" value="HATPase_C_sf"/>
</dbReference>
<keyword evidence="6 13" id="KW-0418">Kinase</keyword>
<evidence type="ECO:0000256" key="8">
    <source>
        <dbReference type="ARBA" id="ARBA00023012"/>
    </source>
</evidence>
<feature type="domain" description="Signal transduction histidine kinase subgroup 3 dimerisation and phosphoacceptor" evidence="11">
    <location>
        <begin position="223"/>
        <end position="288"/>
    </location>
</feature>
<keyword evidence="10" id="KW-0812">Transmembrane</keyword>
<keyword evidence="5" id="KW-0547">Nucleotide-binding</keyword>
<accession>A0A846M3N4</accession>
<feature type="transmembrane region" description="Helical" evidence="10">
    <location>
        <begin position="142"/>
        <end position="162"/>
    </location>
</feature>
<dbReference type="GO" id="GO:0005524">
    <property type="term" value="F:ATP binding"/>
    <property type="evidence" value="ECO:0007669"/>
    <property type="project" value="UniProtKB-KW"/>
</dbReference>
<dbReference type="GO" id="GO:0046983">
    <property type="term" value="F:protein dimerization activity"/>
    <property type="evidence" value="ECO:0007669"/>
    <property type="project" value="InterPro"/>
</dbReference>
<sequence>MTVAMGAGPAPGVEHPSLVPAQLLADPGAAPERSPDSTSGTGRRRRVRRSVRDWAVDVAAFLFALAFGMVVVGITLSEPGPHPDALILADVVAGTVGCLLLWWRRRWPVGVAVVLALIGSFSDMSGAAVLIALFTVAVHRRLPPVLALAGLNLAAFVAYCLLRPIEGMPLPLFLGFGVVLIAAVVAWGMFVRARRQLVVSLRERAVRAEDEQQLRVEQARHLERTRIAREMHDVLAHRLSLLSMHAGALEFRPDAPAAEVAQAAGVVRASARQALEDLREVIGVLRDGGDGDPSTRPQPTLADLPALIEECRRAGVRVRAEYRVPELGSAPTATGRNAYRVVQEGLTNVRKHAPGTVAAVLVSGGPGTGLTVEVRNPTPAGGEHAVPLPSAGTGLVGLLERVSLGGGHLEHGWTTDGEFRLRADLPWPETA</sequence>